<dbReference type="SUPFAM" id="SSF48230">
    <property type="entry name" value="Chondroitin AC/alginate lyase"/>
    <property type="match status" value="1"/>
</dbReference>
<evidence type="ECO:0000259" key="2">
    <source>
        <dbReference type="Pfam" id="PF07940"/>
    </source>
</evidence>
<name>A0AAJ1QT03_9FLAO</name>
<comment type="subcellular location">
    <subcellularLocation>
        <location evidence="1">Cell envelope</location>
    </subcellularLocation>
</comment>
<dbReference type="InterPro" id="IPR012480">
    <property type="entry name" value="Hepar_II_III_C"/>
</dbReference>
<feature type="domain" description="Heparinase II/III-like C-terminal" evidence="2">
    <location>
        <begin position="493"/>
        <end position="573"/>
    </location>
</feature>
<dbReference type="InterPro" id="IPR008929">
    <property type="entry name" value="Chondroitin_lyas"/>
</dbReference>
<evidence type="ECO:0000256" key="1">
    <source>
        <dbReference type="ARBA" id="ARBA00004196"/>
    </source>
</evidence>
<dbReference type="Gene3D" id="2.70.98.70">
    <property type="match status" value="1"/>
</dbReference>
<dbReference type="GO" id="GO:0030313">
    <property type="term" value="C:cell envelope"/>
    <property type="evidence" value="ECO:0007669"/>
    <property type="project" value="UniProtKB-SubCell"/>
</dbReference>
<organism evidence="4 5">
    <name type="scientific">Polaribacter sejongensis</name>
    <dbReference type="NCBI Taxonomy" id="985043"/>
    <lineage>
        <taxon>Bacteria</taxon>
        <taxon>Pseudomonadati</taxon>
        <taxon>Bacteroidota</taxon>
        <taxon>Flavobacteriia</taxon>
        <taxon>Flavobacteriales</taxon>
        <taxon>Flavobacteriaceae</taxon>
    </lineage>
</organism>
<proteinExistence type="predicted"/>
<evidence type="ECO:0000259" key="3">
    <source>
        <dbReference type="Pfam" id="PF26377"/>
    </source>
</evidence>
<dbReference type="Proteomes" id="UP001228636">
    <property type="component" value="Unassembled WGS sequence"/>
</dbReference>
<dbReference type="Pfam" id="PF07940">
    <property type="entry name" value="Hepar_II_III_C"/>
    <property type="match status" value="1"/>
</dbReference>
<dbReference type="GO" id="GO:0016829">
    <property type="term" value="F:lyase activity"/>
    <property type="evidence" value="ECO:0007669"/>
    <property type="project" value="InterPro"/>
</dbReference>
<accession>A0AAJ1QT03</accession>
<sequence>MKKYFSKFYISFIFLMLSFTFFGQVEKHPRIYTNNESKEAFIKTLESVSWKKSLVEKKKKNLEKYLKYVEKDPNWLVSRLQMNWNTKHKKVFLKSGDFAYSKDAAPVATVRFAGSRDWATDYKRPKIENIEPYFDDKRGLFWEHKKTSKKEWIHPSKAGTGIEKLNEQIMSLVEDAAFLYWLTGDEKYAKFAAPVYSKYINGMYYREAPVDLEKSNQQYISGLATFEVIHEGIVVSLVTTYDFLYDYFKTNNTNLDTSVAVFQKWGDQIIKNGIPDNNWNLFQARFLTYIGLVLENNATYKNGKGSEYYLEHTFDTSTDRQLSIKESLLVYDHKNGIWPESPSYSVHVITTLLRIFTLLDHATNKDEFLNYPIVEKAALASFQYLFPNGYTIGFGDANHKILPPENFELLISNYQKYDKSTKETLISDILSKMISDDLYTRKADDFFQLFFYADALKSNKKQNLSSIKNLTSPTFYASNVSMFNQRMGDKENVVMVSTVSSFGNHAHANGISIELFANNYALGPDMGKGSSYWHSDFKEFYSKFPAHNTVIVDGKSDYGAMRSYNPFRLDNAYPNSGEKPAFDKVTFSKVSFFEPATVSDQQRFTAIVKSNSAKSYIIDVFRSKKQQEGTQKHEYIYHNLGQSLDVYDDKEHPLKLYVTDDLSAEKGDLKGYNYFTDKLKTESSKDITALFTLKSENKPDNLMKLWVKGAENQTIYSVKSPKSNAISKGTAPKEVLKKQLPTLILKREYASWKNPFALVFNPFIKGEENPIKNVSYAFIEKYPNTQIINVLLNDNLTKDRIVLNASENDVTVEKSFYQKGLVSITRKLDKELDFLFLSGMYKYENFGWNIISSGNPFTFSIEKIKGGFRFQTDEPITINMPVLKSEKSATLKLYENGKIVASRKGTTNRSNANQLIFKIAKGYEKAEIIFDKK</sequence>
<dbReference type="InterPro" id="IPR058849">
    <property type="entry name" value="Ulvan_lyase_2nd"/>
</dbReference>
<dbReference type="EMBL" id="JAUFQH010000001">
    <property type="protein sequence ID" value="MDN3617854.1"/>
    <property type="molecule type" value="Genomic_DNA"/>
</dbReference>
<dbReference type="Gene3D" id="1.50.10.100">
    <property type="entry name" value="Chondroitin AC/alginate lyase"/>
    <property type="match status" value="1"/>
</dbReference>
<comment type="caution">
    <text evidence="4">The sequence shown here is derived from an EMBL/GenBank/DDBJ whole genome shotgun (WGS) entry which is preliminary data.</text>
</comment>
<feature type="domain" description="Endo-acting ulvan lyase 2nd" evidence="3">
    <location>
        <begin position="334"/>
        <end position="429"/>
    </location>
</feature>
<protein>
    <submittedName>
        <fullName evidence="4">Heparinase II/III-family protein</fullName>
    </submittedName>
</protein>
<reference evidence="4 5" key="1">
    <citation type="journal article" date="2014" name="Int. J. Syst. Evol. Microbiol.">
        <title>Complete genome sequence of Corynebacterium casei LMG S-19264T (=DSM 44701T), isolated from a smear-ripened cheese.</title>
        <authorList>
            <consortium name="US DOE Joint Genome Institute (JGI-PGF)"/>
            <person name="Walter F."/>
            <person name="Albersmeier A."/>
            <person name="Kalinowski J."/>
            <person name="Ruckert C."/>
        </authorList>
    </citation>
    <scope>NUCLEOTIDE SEQUENCE [LARGE SCALE GENOMIC DNA]</scope>
    <source>
        <strain evidence="4 5">CECT 8670</strain>
    </source>
</reference>
<evidence type="ECO:0000313" key="5">
    <source>
        <dbReference type="Proteomes" id="UP001228636"/>
    </source>
</evidence>
<dbReference type="RefSeq" id="WP_261973010.1">
    <property type="nucleotide sequence ID" value="NZ_CP103460.1"/>
</dbReference>
<dbReference type="AlphaFoldDB" id="A0AAJ1QT03"/>
<gene>
    <name evidence="4" type="ORF">QWY81_00135</name>
</gene>
<dbReference type="Pfam" id="PF26377">
    <property type="entry name" value="Ulvan_lyase_2nd"/>
    <property type="match status" value="1"/>
</dbReference>
<evidence type="ECO:0000313" key="4">
    <source>
        <dbReference type="EMBL" id="MDN3617854.1"/>
    </source>
</evidence>